<dbReference type="AlphaFoldDB" id="A0A2T7DTN0"/>
<dbReference type="OrthoDB" id="1908779at2759"/>
<protein>
    <submittedName>
        <fullName evidence="2">Uncharacterized protein</fullName>
    </submittedName>
</protein>
<keyword evidence="3" id="KW-1185">Reference proteome</keyword>
<dbReference type="EMBL" id="CM009752">
    <property type="protein sequence ID" value="PUZ58933.1"/>
    <property type="molecule type" value="Genomic_DNA"/>
</dbReference>
<reference evidence="2 3" key="1">
    <citation type="submission" date="2018-04" db="EMBL/GenBank/DDBJ databases">
        <title>WGS assembly of Panicum hallii var. hallii HAL2.</title>
        <authorList>
            <person name="Lovell J."/>
            <person name="Jenkins J."/>
            <person name="Lowry D."/>
            <person name="Mamidi S."/>
            <person name="Sreedasyam A."/>
            <person name="Weng X."/>
            <person name="Barry K."/>
            <person name="Bonette J."/>
            <person name="Campitelli B."/>
            <person name="Daum C."/>
            <person name="Gordon S."/>
            <person name="Gould B."/>
            <person name="Lipzen A."/>
            <person name="MacQueen A."/>
            <person name="Palacio-Mejia J."/>
            <person name="Plott C."/>
            <person name="Shakirov E."/>
            <person name="Shu S."/>
            <person name="Yoshinaga Y."/>
            <person name="Zane M."/>
            <person name="Rokhsar D."/>
            <person name="Grimwood J."/>
            <person name="Schmutz J."/>
            <person name="Juenger T."/>
        </authorList>
    </citation>
    <scope>NUCLEOTIDE SEQUENCE [LARGE SCALE GENOMIC DNA]</scope>
    <source>
        <strain evidence="3">cv. HAL2</strain>
    </source>
</reference>
<dbReference type="STRING" id="1504633.A0A2T7DTN0"/>
<accession>A0A2T7DTN0</accession>
<feature type="compositionally biased region" description="Basic and acidic residues" evidence="1">
    <location>
        <begin position="106"/>
        <end position="115"/>
    </location>
</feature>
<dbReference type="PANTHER" id="PTHR35741">
    <property type="entry name" value="FACTOR CWC22-LIKE PROTEIN, PUTATIVE (DUF3245)-RELATED"/>
    <property type="match status" value="1"/>
</dbReference>
<sequence length="157" mass="17095">MENSSFHSIYLIICYINNKERTYIWCERLSNVRGPPTPQFLPLSASPPSPRALHGAAALAPGPRRLAAASSLDTHPPPAPLRLGPPRARQAQTWEDKMTASGPDEPNDKDFEGRPSRLGLGAKVAPGVKRAAPTSPVERKLLGKVNAQKRKAMEDEN</sequence>
<feature type="compositionally biased region" description="Low complexity" evidence="1">
    <location>
        <begin position="61"/>
        <end position="71"/>
    </location>
</feature>
<dbReference type="Gramene" id="PUZ58933">
    <property type="protein sequence ID" value="PUZ58933"/>
    <property type="gene ID" value="GQ55_4G002300"/>
</dbReference>
<name>A0A2T7DTN0_9POAL</name>
<evidence type="ECO:0000256" key="1">
    <source>
        <dbReference type="SAM" id="MobiDB-lite"/>
    </source>
</evidence>
<dbReference type="PANTHER" id="PTHR35741:SF1">
    <property type="entry name" value="FACTOR CWC22-LIKE PROTEIN, PUTATIVE (DUF3245)-RELATED"/>
    <property type="match status" value="1"/>
</dbReference>
<evidence type="ECO:0000313" key="3">
    <source>
        <dbReference type="Proteomes" id="UP000244336"/>
    </source>
</evidence>
<proteinExistence type="predicted"/>
<dbReference type="Proteomes" id="UP000244336">
    <property type="component" value="Chromosome 4"/>
</dbReference>
<evidence type="ECO:0000313" key="2">
    <source>
        <dbReference type="EMBL" id="PUZ58933.1"/>
    </source>
</evidence>
<feature type="region of interest" description="Disordered" evidence="1">
    <location>
        <begin position="61"/>
        <end position="157"/>
    </location>
</feature>
<gene>
    <name evidence="2" type="ORF">GQ55_4G002300</name>
</gene>
<organism evidence="2 3">
    <name type="scientific">Panicum hallii var. hallii</name>
    <dbReference type="NCBI Taxonomy" id="1504633"/>
    <lineage>
        <taxon>Eukaryota</taxon>
        <taxon>Viridiplantae</taxon>
        <taxon>Streptophyta</taxon>
        <taxon>Embryophyta</taxon>
        <taxon>Tracheophyta</taxon>
        <taxon>Spermatophyta</taxon>
        <taxon>Magnoliopsida</taxon>
        <taxon>Liliopsida</taxon>
        <taxon>Poales</taxon>
        <taxon>Poaceae</taxon>
        <taxon>PACMAD clade</taxon>
        <taxon>Panicoideae</taxon>
        <taxon>Panicodae</taxon>
        <taxon>Paniceae</taxon>
        <taxon>Panicinae</taxon>
        <taxon>Panicum</taxon>
        <taxon>Panicum sect. Panicum</taxon>
    </lineage>
</organism>